<reference evidence="2 3" key="1">
    <citation type="submission" date="2020-04" db="EMBL/GenBank/DDBJ databases">
        <title>Massilia sp. RP-1-19 isolated from soil.</title>
        <authorList>
            <person name="Dahal R.H."/>
        </authorList>
    </citation>
    <scope>NUCLEOTIDE SEQUENCE [LARGE SCALE GENOMIC DNA]</scope>
    <source>
        <strain evidence="2 3">RP-1-19</strain>
    </source>
</reference>
<feature type="domain" description="PIN" evidence="1">
    <location>
        <begin position="2"/>
        <end position="111"/>
    </location>
</feature>
<name>A0A848HQ36_9BURK</name>
<dbReference type="RefSeq" id="WP_169469438.1">
    <property type="nucleotide sequence ID" value="NZ_JABBGG010000018.1"/>
</dbReference>
<dbReference type="AlphaFoldDB" id="A0A848HQ36"/>
<dbReference type="Gene3D" id="3.40.50.1010">
    <property type="entry name" value="5'-nuclease"/>
    <property type="match status" value="1"/>
</dbReference>
<gene>
    <name evidence="2" type="ORF">HHL21_20705</name>
</gene>
<proteinExistence type="predicted"/>
<dbReference type="InterPro" id="IPR029060">
    <property type="entry name" value="PIN-like_dom_sf"/>
</dbReference>
<evidence type="ECO:0000313" key="3">
    <source>
        <dbReference type="Proteomes" id="UP000583752"/>
    </source>
</evidence>
<accession>A0A848HQ36</accession>
<evidence type="ECO:0000313" key="2">
    <source>
        <dbReference type="EMBL" id="NML63462.1"/>
    </source>
</evidence>
<sequence>MILVDTSIWIDLLRGSGPLGEMLSRNEVQTHPFVIGELACGSLPDRPTTLKLLLELPSVRVAGNSEVLFFIEKHNLMARGVGYVDMHLLASAALDACKLFTRDKRLHNIADELALAHVVQRKT</sequence>
<evidence type="ECO:0000259" key="1">
    <source>
        <dbReference type="Pfam" id="PF01850"/>
    </source>
</evidence>
<organism evidence="2 3">
    <name type="scientific">Massilia polaris</name>
    <dbReference type="NCBI Taxonomy" id="2728846"/>
    <lineage>
        <taxon>Bacteria</taxon>
        <taxon>Pseudomonadati</taxon>
        <taxon>Pseudomonadota</taxon>
        <taxon>Betaproteobacteria</taxon>
        <taxon>Burkholderiales</taxon>
        <taxon>Oxalobacteraceae</taxon>
        <taxon>Telluria group</taxon>
        <taxon>Massilia</taxon>
    </lineage>
</organism>
<keyword evidence="3" id="KW-1185">Reference proteome</keyword>
<dbReference type="Proteomes" id="UP000583752">
    <property type="component" value="Unassembled WGS sequence"/>
</dbReference>
<dbReference type="SUPFAM" id="SSF88723">
    <property type="entry name" value="PIN domain-like"/>
    <property type="match status" value="1"/>
</dbReference>
<dbReference type="EMBL" id="JABBGG010000018">
    <property type="protein sequence ID" value="NML63462.1"/>
    <property type="molecule type" value="Genomic_DNA"/>
</dbReference>
<dbReference type="Pfam" id="PF01850">
    <property type="entry name" value="PIN"/>
    <property type="match status" value="1"/>
</dbReference>
<dbReference type="InterPro" id="IPR002716">
    <property type="entry name" value="PIN_dom"/>
</dbReference>
<protein>
    <submittedName>
        <fullName evidence="2">PIN domain-containing protein</fullName>
    </submittedName>
</protein>
<comment type="caution">
    <text evidence="2">The sequence shown here is derived from an EMBL/GenBank/DDBJ whole genome shotgun (WGS) entry which is preliminary data.</text>
</comment>